<feature type="domain" description="PII-uridylyltransferase/Glutamine-synthetase adenylyltransferase" evidence="8">
    <location>
        <begin position="320"/>
        <end position="457"/>
    </location>
</feature>
<protein>
    <submittedName>
        <fullName evidence="9">Glutamate-ammonia-ligase adenylyltransferase</fullName>
    </submittedName>
</protein>
<keyword evidence="4" id="KW-0067">ATP-binding</keyword>
<dbReference type="SUPFAM" id="SSF81593">
    <property type="entry name" value="Nucleotidyltransferase substrate binding subunit/domain"/>
    <property type="match status" value="2"/>
</dbReference>
<dbReference type="Gene3D" id="3.30.460.10">
    <property type="entry name" value="Beta Polymerase, domain 2"/>
    <property type="match status" value="2"/>
</dbReference>
<comment type="caution">
    <text evidence="9">The sequence shown here is derived from an EMBL/GenBank/DDBJ whole genome shotgun (WGS) entry which is preliminary data.</text>
</comment>
<dbReference type="EMBL" id="FXUB01000001">
    <property type="protein sequence ID" value="SMP02569.1"/>
    <property type="molecule type" value="Genomic_DNA"/>
</dbReference>
<feature type="domain" description="Glutamate-ammonia ligase adenylyltransferase repeated" evidence="7">
    <location>
        <begin position="59"/>
        <end position="289"/>
    </location>
</feature>
<dbReference type="GO" id="GO:0016779">
    <property type="term" value="F:nucleotidyltransferase activity"/>
    <property type="evidence" value="ECO:0007669"/>
    <property type="project" value="UniProtKB-KW"/>
</dbReference>
<keyword evidence="5" id="KW-0460">Magnesium</keyword>
<evidence type="ECO:0000313" key="9">
    <source>
        <dbReference type="EMBL" id="SMP02569.1"/>
    </source>
</evidence>
<evidence type="ECO:0000256" key="6">
    <source>
        <dbReference type="ARBA" id="ARBA00023268"/>
    </source>
</evidence>
<dbReference type="PANTHER" id="PTHR30621:SF0">
    <property type="entry name" value="BIFUNCTIONAL GLUTAMINE SYNTHETASE ADENYLYLTRANSFERASE_ADENYLYL-REMOVING ENZYME"/>
    <property type="match status" value="1"/>
</dbReference>
<gene>
    <name evidence="9" type="ORF">SAMN06265339_0062</name>
</gene>
<dbReference type="RefSeq" id="WP_283399576.1">
    <property type="nucleotide sequence ID" value="NZ_FXUB01000001.1"/>
</dbReference>
<keyword evidence="6" id="KW-0511">Multifunctional enzyme</keyword>
<dbReference type="InterPro" id="IPR013546">
    <property type="entry name" value="PII_UdlTrfase/GS_AdlTrfase"/>
</dbReference>
<dbReference type="SUPFAM" id="SSF81301">
    <property type="entry name" value="Nucleotidyltransferase"/>
    <property type="match status" value="2"/>
</dbReference>
<dbReference type="InterPro" id="IPR005190">
    <property type="entry name" value="GlnE_rpt_dom"/>
</dbReference>
<feature type="domain" description="Glutamate-ammonia ligase adenylyltransferase repeated" evidence="7">
    <location>
        <begin position="653"/>
        <end position="750"/>
    </location>
</feature>
<evidence type="ECO:0000256" key="2">
    <source>
        <dbReference type="ARBA" id="ARBA00022695"/>
    </source>
</evidence>
<sequence length="893" mass="104499">MNFLLESLKRNLGEGWEGILSFVERETLPSKRRALLFVEKLANRLGSEEFEELGEDFVKDVVKLASYSQFLGDFIVRHPELLKDLKEVYRKKFLSLDFSFHKKDFKSEKEFLNALRIHKHFHMCRIVLRDILSLAPFEELVRDVTIVHDVVVKEAYLYALNELVKRYGEPSCGFVAVAMGKAAGFELNYSSDLDLIYVYYTRRGETKGGTLGKLQNHDFFTLLSNRITEILSKQTEEGVCAVVDTRLRPNGTMGPACNDIEALEQYYTAVARPWERFALLKSRPAAGDLKETGVEFVKLAKAFVFRKYVDLTLIEEVLRLKEKIKAKVRKKGEKIDLKLGEGGIREVEFIVQAFQLIYGGKYPFIRAKHTLTALRRLRRWGFLRESEYRDLRDAYLFLRRCEHMLQITYFRQTQTFHPESEEAEELAVKMGFPSREKFLSVLKNYMERVNYYFNRFFPTGDNKPLSSVDVEELKKMGFREPEEVKRFIDVLLHSRFLSPSEINRLDVMGKRFLEFLYEAPNSKNAMKNLISFLEREEGRVFFFSILTEIHALKILFFLLSTKEFFIKRFRETPEIVDFMFEPAFIENGVLKERIGDCVGKLSSNLLFLKNLFEVVAVVRYYLKRTEIEEFLLEFTEVADYCIDRIYDGVGGDFSLASVGKHGSREMNVGSDIDLLFFTDSLENREKETEKALKLIGELESLGYEVDTRLRPFGEKGDLIFTVDYFERYTKEVARLWEKLAFTRFRFLNGRIKGEVEKVVEEFLFSEPFTLEILEGITSMRKRLESELGKGKNDIKYGRGGIVDLEFVSYTYQLFLKEKIGNTFAVLKRLAEERADFSEGVELYRELRKAEFEKRVFGEFIEYGDKIASLKERARKFYEGFVEWVRERISTNIS</sequence>
<evidence type="ECO:0000256" key="4">
    <source>
        <dbReference type="ARBA" id="ARBA00022840"/>
    </source>
</evidence>
<proteinExistence type="predicted"/>
<dbReference type="Pfam" id="PF03710">
    <property type="entry name" value="GlnE"/>
    <property type="match status" value="2"/>
</dbReference>
<accession>A0ABY1N859</accession>
<reference evidence="9 10" key="1">
    <citation type="submission" date="2017-05" db="EMBL/GenBank/DDBJ databases">
        <authorList>
            <person name="Varghese N."/>
            <person name="Submissions S."/>
        </authorList>
    </citation>
    <scope>NUCLEOTIDE SEQUENCE [LARGE SCALE GENOMIC DNA]</scope>
    <source>
        <strain evidence="9 10">DSM 15522</strain>
    </source>
</reference>
<evidence type="ECO:0000259" key="7">
    <source>
        <dbReference type="Pfam" id="PF03710"/>
    </source>
</evidence>
<evidence type="ECO:0000256" key="5">
    <source>
        <dbReference type="ARBA" id="ARBA00022842"/>
    </source>
</evidence>
<evidence type="ECO:0000313" key="10">
    <source>
        <dbReference type="Proteomes" id="UP001157911"/>
    </source>
</evidence>
<dbReference type="Gene3D" id="1.20.120.330">
    <property type="entry name" value="Nucleotidyltransferases domain 2"/>
    <property type="match status" value="2"/>
</dbReference>
<dbReference type="InterPro" id="IPR043519">
    <property type="entry name" value="NT_sf"/>
</dbReference>
<dbReference type="Proteomes" id="UP001157911">
    <property type="component" value="Unassembled WGS sequence"/>
</dbReference>
<dbReference type="Pfam" id="PF08335">
    <property type="entry name" value="GlnD_UR_UTase"/>
    <property type="match status" value="1"/>
</dbReference>
<name>A0ABY1N859_9BACT</name>
<keyword evidence="1" id="KW-0808">Transferase</keyword>
<keyword evidence="3" id="KW-0547">Nucleotide-binding</keyword>
<dbReference type="PANTHER" id="PTHR30621">
    <property type="entry name" value="GLUTAMINE SYNTHETASE ADENYLYLTRANSFERASE"/>
    <property type="match status" value="1"/>
</dbReference>
<keyword evidence="10" id="KW-1185">Reference proteome</keyword>
<dbReference type="CDD" id="cd05401">
    <property type="entry name" value="NT_GlnE_GlnD_like"/>
    <property type="match status" value="2"/>
</dbReference>
<evidence type="ECO:0000259" key="8">
    <source>
        <dbReference type="Pfam" id="PF08335"/>
    </source>
</evidence>
<evidence type="ECO:0000256" key="3">
    <source>
        <dbReference type="ARBA" id="ARBA00022741"/>
    </source>
</evidence>
<organism evidence="9 10">
    <name type="scientific">Desulfurobacterium pacificum</name>
    <dbReference type="NCBI Taxonomy" id="240166"/>
    <lineage>
        <taxon>Bacteria</taxon>
        <taxon>Pseudomonadati</taxon>
        <taxon>Aquificota</taxon>
        <taxon>Aquificia</taxon>
        <taxon>Desulfurobacteriales</taxon>
        <taxon>Desulfurobacteriaceae</taxon>
        <taxon>Desulfurobacterium</taxon>
    </lineage>
</organism>
<keyword evidence="2 9" id="KW-0548">Nucleotidyltransferase</keyword>
<dbReference type="InterPro" id="IPR023057">
    <property type="entry name" value="GlnE"/>
</dbReference>
<evidence type="ECO:0000256" key="1">
    <source>
        <dbReference type="ARBA" id="ARBA00022679"/>
    </source>
</evidence>